<sequence length="228" mass="26514">MKKQQPQISEDKILEASWELLGEGGIEKFSMRRLADRLGIQAPSLYWYFKSKQNLYQRLANQVSKIILEEFHSAGDWKEQLTELAGTVRSVLSRYPCSTQLMMMTLPHEPDIIRFTNRMMLCVESTPLEQEQKMQVITTFVNYVYFFVLDAYEHQRNVSAIIKEHGAEALPGEEMVRLLDSMSETEAGLFRRMFKSGLFKLMGTDRAFEFGLKLILLGIEQVIKEREK</sequence>
<evidence type="ECO:0000256" key="1">
    <source>
        <dbReference type="ARBA" id="ARBA00022491"/>
    </source>
</evidence>
<dbReference type="GO" id="GO:0000976">
    <property type="term" value="F:transcription cis-regulatory region binding"/>
    <property type="evidence" value="ECO:0007669"/>
    <property type="project" value="TreeGrafter"/>
</dbReference>
<evidence type="ECO:0000259" key="6">
    <source>
        <dbReference type="PROSITE" id="PS50977"/>
    </source>
</evidence>
<evidence type="ECO:0000256" key="3">
    <source>
        <dbReference type="ARBA" id="ARBA00023125"/>
    </source>
</evidence>
<organism evidence="7 8">
    <name type="scientific">Paenibacillus macerans</name>
    <name type="common">Bacillus macerans</name>
    <dbReference type="NCBI Taxonomy" id="44252"/>
    <lineage>
        <taxon>Bacteria</taxon>
        <taxon>Bacillati</taxon>
        <taxon>Bacillota</taxon>
        <taxon>Bacilli</taxon>
        <taxon>Bacillales</taxon>
        <taxon>Paenibacillaceae</taxon>
        <taxon>Paenibacillus</taxon>
    </lineage>
</organism>
<proteinExistence type="predicted"/>
<dbReference type="HOGENOM" id="CLU_069543_2_0_9"/>
<dbReference type="PRINTS" id="PR00455">
    <property type="entry name" value="HTHTETR"/>
</dbReference>
<dbReference type="OrthoDB" id="166040at2"/>
<dbReference type="STRING" id="44252.DJ90_1213"/>
<evidence type="ECO:0000256" key="2">
    <source>
        <dbReference type="ARBA" id="ARBA00023015"/>
    </source>
</evidence>
<reference evidence="7 8" key="1">
    <citation type="submission" date="2014-04" db="EMBL/GenBank/DDBJ databases">
        <authorList>
            <person name="Bishop-Lilly K.A."/>
            <person name="Broomall S.M."/>
            <person name="Chain P.S."/>
            <person name="Chertkov O."/>
            <person name="Coyne S.R."/>
            <person name="Daligault H.E."/>
            <person name="Davenport K.W."/>
            <person name="Erkkila T."/>
            <person name="Frey K.G."/>
            <person name="Gibbons H.S."/>
            <person name="Gu W."/>
            <person name="Jaissle J."/>
            <person name="Johnson S.L."/>
            <person name="Koroleva G.I."/>
            <person name="Ladner J.T."/>
            <person name="Lo C.-C."/>
            <person name="Minogue T.D."/>
            <person name="Munk C."/>
            <person name="Palacios G.F."/>
            <person name="Redden C.L."/>
            <person name="Rosenzweig C.N."/>
            <person name="Scholz M.B."/>
            <person name="Teshima H."/>
            <person name="Xu Y."/>
        </authorList>
    </citation>
    <scope>NUCLEOTIDE SEQUENCE [LARGE SCALE GENOMIC DNA]</scope>
    <source>
        <strain evidence="7 8">8244</strain>
    </source>
</reference>
<dbReference type="GO" id="GO:0046677">
    <property type="term" value="P:response to antibiotic"/>
    <property type="evidence" value="ECO:0007669"/>
    <property type="project" value="InterPro"/>
</dbReference>
<dbReference type="InterPro" id="IPR003012">
    <property type="entry name" value="Tet_transcr_reg_TetR"/>
</dbReference>
<dbReference type="RefSeq" id="WP_036618394.1">
    <property type="nucleotide sequence ID" value="NZ_JAKOBR010000020.1"/>
</dbReference>
<dbReference type="GO" id="GO:0003700">
    <property type="term" value="F:DNA-binding transcription factor activity"/>
    <property type="evidence" value="ECO:0007669"/>
    <property type="project" value="TreeGrafter"/>
</dbReference>
<dbReference type="SUPFAM" id="SSF46689">
    <property type="entry name" value="Homeodomain-like"/>
    <property type="match status" value="1"/>
</dbReference>
<dbReference type="PRINTS" id="PR00400">
    <property type="entry name" value="TETREPRESSOR"/>
</dbReference>
<dbReference type="InterPro" id="IPR036271">
    <property type="entry name" value="Tet_transcr_reg_TetR-rel_C_sf"/>
</dbReference>
<dbReference type="PROSITE" id="PS50977">
    <property type="entry name" value="HTH_TETR_2"/>
    <property type="match status" value="1"/>
</dbReference>
<dbReference type="Pfam" id="PF00440">
    <property type="entry name" value="TetR_N"/>
    <property type="match status" value="1"/>
</dbReference>
<dbReference type="Pfam" id="PF02909">
    <property type="entry name" value="TetR_C_1"/>
    <property type="match status" value="1"/>
</dbReference>
<dbReference type="Gene3D" id="1.10.357.10">
    <property type="entry name" value="Tetracycline Repressor, domain 2"/>
    <property type="match status" value="1"/>
</dbReference>
<accession>A0A090Y9Z4</accession>
<dbReference type="InterPro" id="IPR009057">
    <property type="entry name" value="Homeodomain-like_sf"/>
</dbReference>
<dbReference type="PROSITE" id="PS01081">
    <property type="entry name" value="HTH_TETR_1"/>
    <property type="match status" value="1"/>
</dbReference>
<feature type="domain" description="HTH tetR-type" evidence="6">
    <location>
        <begin position="7"/>
        <end position="67"/>
    </location>
</feature>
<keyword evidence="2" id="KW-0805">Transcription regulation</keyword>
<name>A0A090Y9Z4_PAEMA</name>
<evidence type="ECO:0000313" key="8">
    <source>
        <dbReference type="Proteomes" id="UP000029278"/>
    </source>
</evidence>
<dbReference type="InterPro" id="IPR004111">
    <property type="entry name" value="Repressor_TetR_C"/>
</dbReference>
<dbReference type="PANTHER" id="PTHR30055">
    <property type="entry name" value="HTH-TYPE TRANSCRIPTIONAL REGULATOR RUTR"/>
    <property type="match status" value="1"/>
</dbReference>
<dbReference type="InterPro" id="IPR050109">
    <property type="entry name" value="HTH-type_TetR-like_transc_reg"/>
</dbReference>
<comment type="caution">
    <text evidence="7">The sequence shown here is derived from an EMBL/GenBank/DDBJ whole genome shotgun (WGS) entry which is preliminary data.</text>
</comment>
<evidence type="ECO:0000313" key="7">
    <source>
        <dbReference type="EMBL" id="KFM94632.1"/>
    </source>
</evidence>
<feature type="DNA-binding region" description="H-T-H motif" evidence="5">
    <location>
        <begin position="30"/>
        <end position="49"/>
    </location>
</feature>
<dbReference type="Proteomes" id="UP000029278">
    <property type="component" value="Unassembled WGS sequence"/>
</dbReference>
<dbReference type="SUPFAM" id="SSF48498">
    <property type="entry name" value="Tetracyclin repressor-like, C-terminal domain"/>
    <property type="match status" value="1"/>
</dbReference>
<keyword evidence="1" id="KW-0678">Repressor</keyword>
<evidence type="ECO:0000256" key="5">
    <source>
        <dbReference type="PROSITE-ProRule" id="PRU00335"/>
    </source>
</evidence>
<keyword evidence="3 5" id="KW-0238">DNA-binding</keyword>
<dbReference type="InterPro" id="IPR023772">
    <property type="entry name" value="DNA-bd_HTH_TetR-type_CS"/>
</dbReference>
<dbReference type="PANTHER" id="PTHR30055:SF151">
    <property type="entry name" value="TRANSCRIPTIONAL REGULATORY PROTEIN"/>
    <property type="match status" value="1"/>
</dbReference>
<dbReference type="GO" id="GO:0045892">
    <property type="term" value="P:negative regulation of DNA-templated transcription"/>
    <property type="evidence" value="ECO:0007669"/>
    <property type="project" value="InterPro"/>
</dbReference>
<dbReference type="PATRIC" id="fig|44252.3.peg.5495"/>
<dbReference type="InterPro" id="IPR001647">
    <property type="entry name" value="HTH_TetR"/>
</dbReference>
<gene>
    <name evidence="7" type="ORF">DJ90_1213</name>
</gene>
<dbReference type="Gene3D" id="1.10.10.60">
    <property type="entry name" value="Homeodomain-like"/>
    <property type="match status" value="1"/>
</dbReference>
<evidence type="ECO:0000256" key="4">
    <source>
        <dbReference type="ARBA" id="ARBA00023163"/>
    </source>
</evidence>
<dbReference type="EMBL" id="JMQA01000047">
    <property type="protein sequence ID" value="KFM94632.1"/>
    <property type="molecule type" value="Genomic_DNA"/>
</dbReference>
<dbReference type="GeneID" id="77010594"/>
<keyword evidence="8" id="KW-1185">Reference proteome</keyword>
<keyword evidence="4" id="KW-0804">Transcription</keyword>
<protein>
    <submittedName>
        <fullName evidence="7">Bacterial regulatory s, tetR family protein</fullName>
    </submittedName>
</protein>
<dbReference type="AlphaFoldDB" id="A0A090Y9Z4"/>